<name>A0A365QUI3_9BURK</name>
<keyword evidence="2" id="KW-1185">Reference proteome</keyword>
<dbReference type="AlphaFoldDB" id="A0A365QUI3"/>
<proteinExistence type="predicted"/>
<gene>
    <name evidence="1" type="ORF">DPV79_17505</name>
</gene>
<evidence type="ECO:0000313" key="1">
    <source>
        <dbReference type="EMBL" id="RBB38752.1"/>
    </source>
</evidence>
<dbReference type="EMBL" id="QMFZ01000013">
    <property type="protein sequence ID" value="RBB38752.1"/>
    <property type="molecule type" value="Genomic_DNA"/>
</dbReference>
<accession>A0A365QUI3</accession>
<organism evidence="1 2">
    <name type="scientific">Burkholderia reimsis</name>
    <dbReference type="NCBI Taxonomy" id="2234132"/>
    <lineage>
        <taxon>Bacteria</taxon>
        <taxon>Pseudomonadati</taxon>
        <taxon>Pseudomonadota</taxon>
        <taxon>Betaproteobacteria</taxon>
        <taxon>Burkholderiales</taxon>
        <taxon>Burkholderiaceae</taxon>
        <taxon>Burkholderia</taxon>
    </lineage>
</organism>
<dbReference type="Proteomes" id="UP000252458">
    <property type="component" value="Unassembled WGS sequence"/>
</dbReference>
<sequence>MSVSIMDQDIQNMLCRYRDRDIGLQQLRAWLDSQGARVEAQISRGQLLKLRRGSEAQSNGAVAQLLPACTHCLGIGLPKQFVSRTEYQQYSQRRDAALASGSLTEIAPPSFDSEGAGSAGSVMYYRCTHCHSIWAFVEPEKAENGSWNRVI</sequence>
<reference evidence="1 2" key="1">
    <citation type="submission" date="2018-06" db="EMBL/GenBank/DDBJ databases">
        <title>Draft genome sequence of Burkholderia reimsis strain BE51 isolated from a French agricultural soil.</title>
        <authorList>
            <person name="Esmaeel Q."/>
        </authorList>
    </citation>
    <scope>NUCLEOTIDE SEQUENCE [LARGE SCALE GENOMIC DNA]</scope>
    <source>
        <strain evidence="1 2">BE51</strain>
    </source>
</reference>
<protein>
    <submittedName>
        <fullName evidence="1">Uncharacterized protein</fullName>
    </submittedName>
</protein>
<comment type="caution">
    <text evidence="1">The sequence shown here is derived from an EMBL/GenBank/DDBJ whole genome shotgun (WGS) entry which is preliminary data.</text>
</comment>
<evidence type="ECO:0000313" key="2">
    <source>
        <dbReference type="Proteomes" id="UP000252458"/>
    </source>
</evidence>